<dbReference type="Gene3D" id="3.30.420.40">
    <property type="match status" value="2"/>
</dbReference>
<evidence type="ECO:0000256" key="3">
    <source>
        <dbReference type="ARBA" id="ARBA00022777"/>
    </source>
</evidence>
<organism evidence="7 8">
    <name type="scientific">Aerophobetes bacterium</name>
    <dbReference type="NCBI Taxonomy" id="2030807"/>
    <lineage>
        <taxon>Bacteria</taxon>
        <taxon>Candidatus Aerophobota</taxon>
    </lineage>
</organism>
<evidence type="ECO:0000256" key="2">
    <source>
        <dbReference type="ARBA" id="ARBA00022679"/>
    </source>
</evidence>
<dbReference type="PROSITE" id="PS00445">
    <property type="entry name" value="FGGY_KINASES_2"/>
    <property type="match status" value="1"/>
</dbReference>
<feature type="non-terminal residue" evidence="7">
    <location>
        <position position="1"/>
    </location>
</feature>
<dbReference type="Pfam" id="PF02782">
    <property type="entry name" value="FGGY_C"/>
    <property type="match status" value="1"/>
</dbReference>
<accession>A0A523URC3</accession>
<sequence>QIAGEIIKECINQAQIDPGEIRGMGTSSALPSLVMVDKNHQPLGFAYNLMDRRATDEVKWLKKNIDEDKIFELTGNRLDDHPLIVNLMWEKNNRLELYQKISKALTIDGFIRLKLTGKATVNYGAGAFYGVAWDIRNHRFDEKMLEAVNIDPELLPSSFPCEKIVGQVTKEAAEAIGLYPGTPVCAGTVDCCAGWVGGGAIYEGDIHVNLGSVGNFGIVHKTTNFLKPMIACAHTIDSGHTYVTVPSTITGGQLLRYMRDNFSQFEVEMERVLKVSSYDLLNLEAEKINPGSDGLVVLPYFMGERTPIWDVNARGVIFGLSLSHTKGHIVRAMMESVAYALYHNFEIVQEAGWKMNYPIVFNEGGARSQLWRKIITDVFNVPTVFLKNRTGAPYGDAILAGVSAGIFKDFSVARQWSEYIEPMEPSPENHQIYMDYYRIYRRIYQHLKDDFKELARVREK</sequence>
<dbReference type="PIRSF" id="PIRSF000538">
    <property type="entry name" value="GlpK"/>
    <property type="match status" value="1"/>
</dbReference>
<protein>
    <submittedName>
        <fullName evidence="7">Carbohydrate kinase</fullName>
    </submittedName>
</protein>
<dbReference type="Pfam" id="PF00370">
    <property type="entry name" value="FGGY_N"/>
    <property type="match status" value="1"/>
</dbReference>
<dbReference type="GO" id="GO:0016773">
    <property type="term" value="F:phosphotransferase activity, alcohol group as acceptor"/>
    <property type="evidence" value="ECO:0007669"/>
    <property type="project" value="InterPro"/>
</dbReference>
<keyword evidence="2 4" id="KW-0808">Transferase</keyword>
<dbReference type="InterPro" id="IPR018483">
    <property type="entry name" value="Carb_kinase_FGGY_CS"/>
</dbReference>
<evidence type="ECO:0000313" key="8">
    <source>
        <dbReference type="Proteomes" id="UP000320679"/>
    </source>
</evidence>
<dbReference type="InterPro" id="IPR000577">
    <property type="entry name" value="Carb_kinase_FGGY"/>
</dbReference>
<comment type="caution">
    <text evidence="7">The sequence shown here is derived from an EMBL/GenBank/DDBJ whole genome shotgun (WGS) entry which is preliminary data.</text>
</comment>
<evidence type="ECO:0000256" key="1">
    <source>
        <dbReference type="ARBA" id="ARBA00009156"/>
    </source>
</evidence>
<dbReference type="Proteomes" id="UP000320679">
    <property type="component" value="Unassembled WGS sequence"/>
</dbReference>
<dbReference type="PANTHER" id="PTHR43095">
    <property type="entry name" value="SUGAR KINASE"/>
    <property type="match status" value="1"/>
</dbReference>
<name>A0A523URC3_UNCAE</name>
<dbReference type="InterPro" id="IPR050406">
    <property type="entry name" value="FGGY_Carb_Kinase"/>
</dbReference>
<proteinExistence type="inferred from homology"/>
<dbReference type="CDD" id="cd07804">
    <property type="entry name" value="ASKHA_NBD_FGGY_RrXK-like"/>
    <property type="match status" value="1"/>
</dbReference>
<keyword evidence="3 4" id="KW-0418">Kinase</keyword>
<evidence type="ECO:0000313" key="7">
    <source>
        <dbReference type="EMBL" id="TET45078.1"/>
    </source>
</evidence>
<evidence type="ECO:0000259" key="6">
    <source>
        <dbReference type="Pfam" id="PF02782"/>
    </source>
</evidence>
<dbReference type="PANTHER" id="PTHR43095:SF5">
    <property type="entry name" value="XYLULOSE KINASE"/>
    <property type="match status" value="1"/>
</dbReference>
<reference evidence="7 8" key="1">
    <citation type="submission" date="2019-03" db="EMBL/GenBank/DDBJ databases">
        <title>Metabolic potential of uncultured bacteria and archaea associated with petroleum seepage in deep-sea sediments.</title>
        <authorList>
            <person name="Dong X."/>
            <person name="Hubert C."/>
        </authorList>
    </citation>
    <scope>NUCLEOTIDE SEQUENCE [LARGE SCALE GENOMIC DNA]</scope>
    <source>
        <strain evidence="7">E29_bin78</strain>
    </source>
</reference>
<feature type="domain" description="Carbohydrate kinase FGGY N-terminal" evidence="5">
    <location>
        <begin position="5"/>
        <end position="197"/>
    </location>
</feature>
<dbReference type="GO" id="GO:0005975">
    <property type="term" value="P:carbohydrate metabolic process"/>
    <property type="evidence" value="ECO:0007669"/>
    <property type="project" value="InterPro"/>
</dbReference>
<dbReference type="SUPFAM" id="SSF53067">
    <property type="entry name" value="Actin-like ATPase domain"/>
    <property type="match status" value="2"/>
</dbReference>
<dbReference type="InterPro" id="IPR018485">
    <property type="entry name" value="FGGY_C"/>
</dbReference>
<comment type="similarity">
    <text evidence="1 4">Belongs to the FGGY kinase family.</text>
</comment>
<feature type="domain" description="Carbohydrate kinase FGGY C-terminal" evidence="6">
    <location>
        <begin position="246"/>
        <end position="404"/>
    </location>
</feature>
<evidence type="ECO:0000256" key="4">
    <source>
        <dbReference type="RuleBase" id="RU003733"/>
    </source>
</evidence>
<dbReference type="GO" id="GO:0016301">
    <property type="term" value="F:kinase activity"/>
    <property type="evidence" value="ECO:0007669"/>
    <property type="project" value="UniProtKB-KW"/>
</dbReference>
<evidence type="ECO:0000259" key="5">
    <source>
        <dbReference type="Pfam" id="PF00370"/>
    </source>
</evidence>
<dbReference type="InterPro" id="IPR018484">
    <property type="entry name" value="FGGY_N"/>
</dbReference>
<dbReference type="InterPro" id="IPR043129">
    <property type="entry name" value="ATPase_NBD"/>
</dbReference>
<dbReference type="AlphaFoldDB" id="A0A523URC3"/>
<dbReference type="EMBL" id="SOJK01000183">
    <property type="protein sequence ID" value="TET45078.1"/>
    <property type="molecule type" value="Genomic_DNA"/>
</dbReference>
<gene>
    <name evidence="7" type="ORF">E3J59_04260</name>
</gene>